<dbReference type="Gene3D" id="1.10.260.40">
    <property type="entry name" value="lambda repressor-like DNA-binding domains"/>
    <property type="match status" value="1"/>
</dbReference>
<name>A0A562XBZ2_CAMHY</name>
<evidence type="ECO:0000313" key="3">
    <source>
        <dbReference type="Proteomes" id="UP000321812"/>
    </source>
</evidence>
<proteinExistence type="predicted"/>
<dbReference type="PROSITE" id="PS50943">
    <property type="entry name" value="HTH_CROC1"/>
    <property type="match status" value="1"/>
</dbReference>
<evidence type="ECO:0000259" key="1">
    <source>
        <dbReference type="PROSITE" id="PS50943"/>
    </source>
</evidence>
<dbReference type="InterPro" id="IPR010982">
    <property type="entry name" value="Lambda_DNA-bd_dom_sf"/>
</dbReference>
<dbReference type="EMBL" id="VOAP01000016">
    <property type="protein sequence ID" value="TWO19535.1"/>
    <property type="molecule type" value="Genomic_DNA"/>
</dbReference>
<dbReference type="GO" id="GO:0003677">
    <property type="term" value="F:DNA binding"/>
    <property type="evidence" value="ECO:0007669"/>
    <property type="project" value="InterPro"/>
</dbReference>
<sequence length="46" mass="5310">MRLSKKIKEYRLEKGWTQYDLAKFSGVSLGSIKRYETDNGDTLAIV</sequence>
<dbReference type="AlphaFoldDB" id="A0A562XBZ2"/>
<gene>
    <name evidence="2" type="ORF">YZ82_05375</name>
</gene>
<comment type="caution">
    <text evidence="2">The sequence shown here is derived from an EMBL/GenBank/DDBJ whole genome shotgun (WGS) entry which is preliminary data.</text>
</comment>
<dbReference type="CDD" id="cd00093">
    <property type="entry name" value="HTH_XRE"/>
    <property type="match status" value="1"/>
</dbReference>
<protein>
    <submittedName>
        <fullName evidence="2">Helix-turn-helix transcriptional regulator</fullName>
    </submittedName>
</protein>
<organism evidence="2 3">
    <name type="scientific">Campylobacter hyointestinalis</name>
    <dbReference type="NCBI Taxonomy" id="198"/>
    <lineage>
        <taxon>Bacteria</taxon>
        <taxon>Pseudomonadati</taxon>
        <taxon>Campylobacterota</taxon>
        <taxon>Epsilonproteobacteria</taxon>
        <taxon>Campylobacterales</taxon>
        <taxon>Campylobacteraceae</taxon>
        <taxon>Campylobacter</taxon>
    </lineage>
</organism>
<dbReference type="SUPFAM" id="SSF47413">
    <property type="entry name" value="lambda repressor-like DNA-binding domains"/>
    <property type="match status" value="1"/>
</dbReference>
<dbReference type="Proteomes" id="UP000321812">
    <property type="component" value="Unassembled WGS sequence"/>
</dbReference>
<feature type="domain" description="HTH cro/C1-type" evidence="1">
    <location>
        <begin position="7"/>
        <end position="39"/>
    </location>
</feature>
<reference evidence="2 3" key="1">
    <citation type="submission" date="2019-07" db="EMBL/GenBank/DDBJ databases">
        <title>Rapid identification of Enteric Bacteria from Whole Genome Sequences (WGS) using Average Nucleotide Identity (ANI).</title>
        <authorList>
            <person name="Lane C."/>
        </authorList>
    </citation>
    <scope>NUCLEOTIDE SEQUENCE [LARGE SCALE GENOMIC DNA]</scope>
    <source>
        <strain evidence="2 3">D2411</strain>
    </source>
</reference>
<accession>A0A562XBZ2</accession>
<evidence type="ECO:0000313" key="2">
    <source>
        <dbReference type="EMBL" id="TWO19535.1"/>
    </source>
</evidence>
<dbReference type="RefSeq" id="WP_111949629.1">
    <property type="nucleotide sequence ID" value="NZ_VOAP01000016.1"/>
</dbReference>
<dbReference type="InterPro" id="IPR001387">
    <property type="entry name" value="Cro/C1-type_HTH"/>
</dbReference>
<dbReference type="Pfam" id="PF01381">
    <property type="entry name" value="HTH_3"/>
    <property type="match status" value="1"/>
</dbReference>